<dbReference type="Pfam" id="PF00196">
    <property type="entry name" value="GerE"/>
    <property type="match status" value="1"/>
</dbReference>
<dbReference type="Proteomes" id="UP000520156">
    <property type="component" value="Unassembled WGS sequence"/>
</dbReference>
<dbReference type="PROSITE" id="PS50883">
    <property type="entry name" value="EAL"/>
    <property type="match status" value="1"/>
</dbReference>
<dbReference type="Pfam" id="PF00072">
    <property type="entry name" value="Response_reg"/>
    <property type="match status" value="1"/>
</dbReference>
<dbReference type="InterPro" id="IPR000792">
    <property type="entry name" value="Tscrpt_reg_LuxR_C"/>
</dbReference>
<dbReference type="InterPro" id="IPR001633">
    <property type="entry name" value="EAL_dom"/>
</dbReference>
<evidence type="ECO:0000256" key="4">
    <source>
        <dbReference type="PROSITE-ProRule" id="PRU00169"/>
    </source>
</evidence>
<organism evidence="8 9">
    <name type="scientific">Novosphingobium aerophilum</name>
    <dbReference type="NCBI Taxonomy" id="2839843"/>
    <lineage>
        <taxon>Bacteria</taxon>
        <taxon>Pseudomonadati</taxon>
        <taxon>Pseudomonadota</taxon>
        <taxon>Alphaproteobacteria</taxon>
        <taxon>Sphingomonadales</taxon>
        <taxon>Sphingomonadaceae</taxon>
        <taxon>Novosphingobium</taxon>
    </lineage>
</organism>
<dbReference type="PROSITE" id="PS50043">
    <property type="entry name" value="HTH_LUXR_2"/>
    <property type="match status" value="1"/>
</dbReference>
<keyword evidence="2" id="KW-0238">DNA-binding</keyword>
<dbReference type="Gene3D" id="1.10.10.10">
    <property type="entry name" value="Winged helix-like DNA-binding domain superfamily/Winged helix DNA-binding domain"/>
    <property type="match status" value="1"/>
</dbReference>
<evidence type="ECO:0000313" key="9">
    <source>
        <dbReference type="Proteomes" id="UP000520156"/>
    </source>
</evidence>
<keyword evidence="1" id="KW-0805">Transcription regulation</keyword>
<dbReference type="SUPFAM" id="SSF141868">
    <property type="entry name" value="EAL domain-like"/>
    <property type="match status" value="1"/>
</dbReference>
<name>A0A7X1FA99_9SPHN</name>
<evidence type="ECO:0000256" key="2">
    <source>
        <dbReference type="ARBA" id="ARBA00023125"/>
    </source>
</evidence>
<dbReference type="GO" id="GO:0006355">
    <property type="term" value="P:regulation of DNA-templated transcription"/>
    <property type="evidence" value="ECO:0007669"/>
    <property type="project" value="InterPro"/>
</dbReference>
<evidence type="ECO:0000256" key="3">
    <source>
        <dbReference type="ARBA" id="ARBA00023163"/>
    </source>
</evidence>
<dbReference type="RefSeq" id="WP_185684249.1">
    <property type="nucleotide sequence ID" value="NZ_JACLAU010000028.1"/>
</dbReference>
<feature type="domain" description="Response regulatory" evidence="6">
    <location>
        <begin position="332"/>
        <end position="446"/>
    </location>
</feature>
<dbReference type="SUPFAM" id="SSF52172">
    <property type="entry name" value="CheY-like"/>
    <property type="match status" value="1"/>
</dbReference>
<reference evidence="8 9" key="1">
    <citation type="submission" date="2020-08" db="EMBL/GenBank/DDBJ databases">
        <title>The genome sequence of Novosphingobium flavum 4Y4.</title>
        <authorList>
            <person name="Liu Y."/>
        </authorList>
    </citation>
    <scope>NUCLEOTIDE SEQUENCE [LARGE SCALE GENOMIC DNA]</scope>
    <source>
        <strain evidence="8 9">4Y4</strain>
    </source>
</reference>
<evidence type="ECO:0000256" key="1">
    <source>
        <dbReference type="ARBA" id="ARBA00023015"/>
    </source>
</evidence>
<dbReference type="PROSITE" id="PS50110">
    <property type="entry name" value="RESPONSE_REGULATORY"/>
    <property type="match status" value="1"/>
</dbReference>
<dbReference type="SMART" id="SM00448">
    <property type="entry name" value="REC"/>
    <property type="match status" value="1"/>
</dbReference>
<feature type="domain" description="HTH luxR-type" evidence="5">
    <location>
        <begin position="462"/>
        <end position="528"/>
    </location>
</feature>
<accession>A0A7X1FA99</accession>
<dbReference type="AlphaFoldDB" id="A0A7X1FA99"/>
<dbReference type="InterPro" id="IPR001789">
    <property type="entry name" value="Sig_transdc_resp-reg_receiver"/>
</dbReference>
<dbReference type="SMART" id="SM00421">
    <property type="entry name" value="HTH_LUXR"/>
    <property type="match status" value="1"/>
</dbReference>
<keyword evidence="3" id="KW-0804">Transcription</keyword>
<dbReference type="InterPro" id="IPR035919">
    <property type="entry name" value="EAL_sf"/>
</dbReference>
<dbReference type="Gene3D" id="3.40.50.2300">
    <property type="match status" value="1"/>
</dbReference>
<dbReference type="PRINTS" id="PR00038">
    <property type="entry name" value="HTHLUXR"/>
</dbReference>
<dbReference type="GO" id="GO:0003677">
    <property type="term" value="F:DNA binding"/>
    <property type="evidence" value="ECO:0007669"/>
    <property type="project" value="UniProtKB-KW"/>
</dbReference>
<evidence type="ECO:0000259" key="6">
    <source>
        <dbReference type="PROSITE" id="PS50110"/>
    </source>
</evidence>
<protein>
    <submittedName>
        <fullName evidence="8">Response regulator</fullName>
    </submittedName>
</protein>
<dbReference type="InterPro" id="IPR036388">
    <property type="entry name" value="WH-like_DNA-bd_sf"/>
</dbReference>
<sequence>MLAIDNFDHICIAYGTDLADLAVRRVRAAIEEWLGDRAEIHFESAGVFYGTLHRPLSDATEIGAATVGAAVRSGEALSVNRLLINPPVVFLPHDGGTICLSLAGSWSVHDGFEPSPTRRFEGGCRAAFFGEPPVRGNTWVERYRADMALAAAVLTALPGDGGLPDHSAKAPAVPAQAPVSYSTAGAVFRVFEAMGRESGVVQPIRQSTGAEPLVLTWRPVRDGHFGQDVLFYEMVPQLCGRDGQRRDLMDSRPALERLGLAVALDQFLVNSALDLLEADPDVAIAVQVSAQSVSSCARWGGLFRRLTGSSSVANRLIIAITETTSFPDFAEAVQFVSRLQAFGCAVAVDNFGLGYVVEMFESGAALLERAKQGLSGCIVLDVRMPGVSGLEVQKRLAALDIHTPVIVVSGFADIEMAVKAMKANAFEFLTKPFRDQDLFDAIGAAMELDSSRSVQSRERREADRLIRNLTTREYEVFVRLCHGQVGKQIAHELGMSEATVKVHRRSILHKLDVKHLGELILNYAQIVKTHPDEVQG</sequence>
<keyword evidence="9" id="KW-1185">Reference proteome</keyword>
<dbReference type="PANTHER" id="PTHR44688:SF16">
    <property type="entry name" value="DNA-BINDING TRANSCRIPTIONAL ACTIVATOR DEVR_DOSR"/>
    <property type="match status" value="1"/>
</dbReference>
<feature type="modified residue" description="4-aspartylphosphate" evidence="4">
    <location>
        <position position="381"/>
    </location>
</feature>
<dbReference type="InterPro" id="IPR011006">
    <property type="entry name" value="CheY-like_superfamily"/>
</dbReference>
<dbReference type="EMBL" id="JACLAU010000028">
    <property type="protein sequence ID" value="MBC2652859.1"/>
    <property type="molecule type" value="Genomic_DNA"/>
</dbReference>
<keyword evidence="4" id="KW-0597">Phosphoprotein</keyword>
<dbReference type="PANTHER" id="PTHR44688">
    <property type="entry name" value="DNA-BINDING TRANSCRIPTIONAL ACTIVATOR DEVR_DOSR"/>
    <property type="match status" value="1"/>
</dbReference>
<dbReference type="GO" id="GO:0000160">
    <property type="term" value="P:phosphorelay signal transduction system"/>
    <property type="evidence" value="ECO:0007669"/>
    <property type="project" value="InterPro"/>
</dbReference>
<dbReference type="CDD" id="cd06170">
    <property type="entry name" value="LuxR_C_like"/>
    <property type="match status" value="1"/>
</dbReference>
<feature type="domain" description="EAL" evidence="7">
    <location>
        <begin position="197"/>
        <end position="452"/>
    </location>
</feature>
<gene>
    <name evidence="8" type="ORF">H7F49_14270</name>
</gene>
<dbReference type="Gene3D" id="3.20.20.450">
    <property type="entry name" value="EAL domain"/>
    <property type="match status" value="1"/>
</dbReference>
<dbReference type="SMART" id="SM00052">
    <property type="entry name" value="EAL"/>
    <property type="match status" value="1"/>
</dbReference>
<evidence type="ECO:0000259" key="7">
    <source>
        <dbReference type="PROSITE" id="PS50883"/>
    </source>
</evidence>
<proteinExistence type="predicted"/>
<evidence type="ECO:0000313" key="8">
    <source>
        <dbReference type="EMBL" id="MBC2652859.1"/>
    </source>
</evidence>
<comment type="caution">
    <text evidence="8">The sequence shown here is derived from an EMBL/GenBank/DDBJ whole genome shotgun (WGS) entry which is preliminary data.</text>
</comment>
<evidence type="ECO:0000259" key="5">
    <source>
        <dbReference type="PROSITE" id="PS50043"/>
    </source>
</evidence>